<dbReference type="AlphaFoldDB" id="A0A383D9D9"/>
<accession>A0A383D9D9</accession>
<dbReference type="SUPFAM" id="SSF55347">
    <property type="entry name" value="Glyceraldehyde-3-phosphate dehydrogenase-like, C-terminal domain"/>
    <property type="match status" value="1"/>
</dbReference>
<evidence type="ECO:0008006" key="2">
    <source>
        <dbReference type="Google" id="ProtNLM"/>
    </source>
</evidence>
<evidence type="ECO:0000313" key="1">
    <source>
        <dbReference type="EMBL" id="SVE40943.1"/>
    </source>
</evidence>
<name>A0A383D9D9_9ZZZZ</name>
<protein>
    <recommendedName>
        <fullName evidence="2">Gfo/Idh/MocA-like oxidoreductase C-terminal domain-containing protein</fullName>
    </recommendedName>
</protein>
<gene>
    <name evidence="1" type="ORF">METZ01_LOCUS493797</name>
</gene>
<dbReference type="Gene3D" id="3.30.360.10">
    <property type="entry name" value="Dihydrodipicolinate Reductase, domain 2"/>
    <property type="match status" value="1"/>
</dbReference>
<proteinExistence type="predicted"/>
<sequence>ERNGVMLEFGPPRRNWAVYRQAHQLITEDKLGAVKSVVGFSGNSIGGHFLDTLLYLLGDPESLVSIRGTLGDLHPAEDDGSNMRFVRDTGIRNALIEFGNGTTIHVAGTGIGYDTEVVCQGGIIRVQNDGETLHVREKDGGNQAYDPLTIEPVTPWSGTVLKIRELINSIQTGVPGPSNLRIALLSTEIGFGLYESHLRGGLVVEPPVPNRERWVSSW</sequence>
<reference evidence="1" key="1">
    <citation type="submission" date="2018-05" db="EMBL/GenBank/DDBJ databases">
        <authorList>
            <person name="Lanie J.A."/>
            <person name="Ng W.-L."/>
            <person name="Kazmierczak K.M."/>
            <person name="Andrzejewski T.M."/>
            <person name="Davidsen T.M."/>
            <person name="Wayne K.J."/>
            <person name="Tettelin H."/>
            <person name="Glass J.I."/>
            <person name="Rusch D."/>
            <person name="Podicherti R."/>
            <person name="Tsui H.-C.T."/>
            <person name="Winkler M.E."/>
        </authorList>
    </citation>
    <scope>NUCLEOTIDE SEQUENCE</scope>
</reference>
<dbReference type="EMBL" id="UINC01215314">
    <property type="protein sequence ID" value="SVE40943.1"/>
    <property type="molecule type" value="Genomic_DNA"/>
</dbReference>
<organism evidence="1">
    <name type="scientific">marine metagenome</name>
    <dbReference type="NCBI Taxonomy" id="408172"/>
    <lineage>
        <taxon>unclassified sequences</taxon>
        <taxon>metagenomes</taxon>
        <taxon>ecological metagenomes</taxon>
    </lineage>
</organism>
<feature type="non-terminal residue" evidence="1">
    <location>
        <position position="1"/>
    </location>
</feature>